<evidence type="ECO:0000313" key="3">
    <source>
        <dbReference type="Proteomes" id="UP000326554"/>
    </source>
</evidence>
<dbReference type="Proteomes" id="UP000326554">
    <property type="component" value="Unassembled WGS sequence"/>
</dbReference>
<evidence type="ECO:0000259" key="1">
    <source>
        <dbReference type="Pfam" id="PF13403"/>
    </source>
</evidence>
<dbReference type="SUPFAM" id="SSF51294">
    <property type="entry name" value="Hedgehog/intein (Hint) domain"/>
    <property type="match status" value="1"/>
</dbReference>
<name>A0A5J5GPJ9_9RHOB</name>
<organism evidence="2 3">
    <name type="scientific">Histidinibacterium aquaticum</name>
    <dbReference type="NCBI Taxonomy" id="2613962"/>
    <lineage>
        <taxon>Bacteria</taxon>
        <taxon>Pseudomonadati</taxon>
        <taxon>Pseudomonadota</taxon>
        <taxon>Alphaproteobacteria</taxon>
        <taxon>Rhodobacterales</taxon>
        <taxon>Paracoccaceae</taxon>
        <taxon>Histidinibacterium</taxon>
    </lineage>
</organism>
<protein>
    <recommendedName>
        <fullName evidence="1">Hedgehog/Intein (Hint) domain-containing protein</fullName>
    </recommendedName>
</protein>
<proteinExistence type="predicted"/>
<gene>
    <name evidence="2" type="ORF">F3S47_08380</name>
</gene>
<keyword evidence="3" id="KW-1185">Reference proteome</keyword>
<accession>A0A5J5GPJ9</accession>
<evidence type="ECO:0000313" key="2">
    <source>
        <dbReference type="EMBL" id="KAA9009508.1"/>
    </source>
</evidence>
<dbReference type="AlphaFoldDB" id="A0A5J5GPJ9"/>
<dbReference type="InterPro" id="IPR036844">
    <property type="entry name" value="Hint_dom_sf"/>
</dbReference>
<comment type="caution">
    <text evidence="2">The sequence shown here is derived from an EMBL/GenBank/DDBJ whole genome shotgun (WGS) entry which is preliminary data.</text>
</comment>
<dbReference type="InterPro" id="IPR028992">
    <property type="entry name" value="Hedgehog/Intein_dom"/>
</dbReference>
<feature type="domain" description="Hedgehog/Intein (Hint)" evidence="1">
    <location>
        <begin position="22"/>
        <end position="149"/>
    </location>
</feature>
<dbReference type="Pfam" id="PF13403">
    <property type="entry name" value="Hint_2"/>
    <property type="match status" value="1"/>
</dbReference>
<reference evidence="2 3" key="1">
    <citation type="submission" date="2019-09" db="EMBL/GenBank/DDBJ databases">
        <authorList>
            <person name="Park J.-S."/>
            <person name="Choi H.-J."/>
        </authorList>
    </citation>
    <scope>NUCLEOTIDE SEQUENCE [LARGE SCALE GENOMIC DNA]</scope>
    <source>
        <strain evidence="2 3">176SS1-4</strain>
    </source>
</reference>
<dbReference type="EMBL" id="VYQE01000002">
    <property type="protein sequence ID" value="KAA9009508.1"/>
    <property type="molecule type" value="Genomic_DNA"/>
</dbReference>
<sequence length="152" mass="16297">MKIRAGAFRVGRQGVVPEPAGLTPGTEILTLDGPMPVEHLLPGDRIITRDLGLCTLAGIHRQEAEVSPVRVAAGSIGYTRPDAPQVVGPGTVVHLRDWRAEAIFGRPTAQVPILKLADGEFVAPLPRRRMALLTLEFDAPHIVYAGGLQVVF</sequence>